<feature type="domain" description="Spore protein YkvP/CgeB glycosyl transferase-like" evidence="2">
    <location>
        <begin position="698"/>
        <end position="834"/>
    </location>
</feature>
<dbReference type="Pfam" id="PF13579">
    <property type="entry name" value="Glyco_trans_4_4"/>
    <property type="match status" value="1"/>
</dbReference>
<keyword evidence="4" id="KW-0808">Transferase</keyword>
<feature type="domain" description="Glycosyl transferase family 1" evidence="1">
    <location>
        <begin position="1096"/>
        <end position="1237"/>
    </location>
</feature>
<dbReference type="Pfam" id="PF13524">
    <property type="entry name" value="Glyco_trans_1_2"/>
    <property type="match status" value="1"/>
</dbReference>
<evidence type="ECO:0000259" key="2">
    <source>
        <dbReference type="Pfam" id="PF13524"/>
    </source>
</evidence>
<evidence type="ECO:0000259" key="1">
    <source>
        <dbReference type="Pfam" id="PF00534"/>
    </source>
</evidence>
<dbReference type="SUPFAM" id="SSF53756">
    <property type="entry name" value="UDP-Glycosyltransferase/glycogen phosphorylase"/>
    <property type="match status" value="2"/>
</dbReference>
<dbReference type="Proteomes" id="UP000434044">
    <property type="component" value="Unassembled WGS sequence"/>
</dbReference>
<proteinExistence type="predicted"/>
<dbReference type="PANTHER" id="PTHR45947:SF13">
    <property type="entry name" value="TRANSFERASE"/>
    <property type="match status" value="1"/>
</dbReference>
<dbReference type="Pfam" id="PF00534">
    <property type="entry name" value="Glycos_transf_1"/>
    <property type="match status" value="1"/>
</dbReference>
<evidence type="ECO:0000313" key="5">
    <source>
        <dbReference type="Proteomes" id="UP000434044"/>
    </source>
</evidence>
<dbReference type="GO" id="GO:0016757">
    <property type="term" value="F:glycosyltransferase activity"/>
    <property type="evidence" value="ECO:0007669"/>
    <property type="project" value="InterPro"/>
</dbReference>
<gene>
    <name evidence="4" type="ORF">GJ668_16560</name>
</gene>
<accession>A0A6N8EGI9</accession>
<dbReference type="PANTHER" id="PTHR45947">
    <property type="entry name" value="SULFOQUINOVOSYL TRANSFERASE SQD2"/>
    <property type="match status" value="1"/>
</dbReference>
<dbReference type="Gene3D" id="3.40.50.2000">
    <property type="entry name" value="Glycogen Phosphorylase B"/>
    <property type="match status" value="3"/>
</dbReference>
<dbReference type="InterPro" id="IPR001296">
    <property type="entry name" value="Glyco_trans_1"/>
</dbReference>
<comment type="caution">
    <text evidence="4">The sequence shown here is derived from an EMBL/GenBank/DDBJ whole genome shotgun (WGS) entry which is preliminary data.</text>
</comment>
<name>A0A6N8EGI9_9GAMM</name>
<sequence length="1282" mass="143462">MRLKRLIRLGRRPTIQGYVEHLDPYSIEGWVVDRRGHPVHLELKIKQETFPLKPIWKERADVAAERGEAFLYSGFACEPTPDQAKALTAALEAGVAVTILANGMVLKSPKFASPLSSIALTKQAARQLDEQKRRGDLLQPEDVLKALEPPDPIALRPAAKASIELDPEQAAVLRREAAFGAFVTLLRQRCDLGDYAGALELLDDPRFSEHFSAMSLESTLLRTIADCGLQRWTALAPERITTAFLDSFHAPDPFVDAVARRERIQALGQDLHRHLAAALAMSAGDATEIESTLAPLALPLAHWFYRFTRNAWLALDFLDLLTGSSSQAAPEQQAFIIQLYRETGRNARALALLGAYLRQDTRNWYLQHERGVLLRLYLREHPGLLHERAPDAIGALCRAETLNPHQTHSRREGWGLLHDYYKETVETSRWLAESSNLDDGLAMRQRDLSELARMVQALQSNLANRHGEAGDNPDGTHPWSRLGHRKLVFWGSRDLFQCFYYRIREKIEQAEALGWTTEVLELSELGLVDWRRRLMDAAVLFACRVPATIQGLEVFSYARQLGIPIIYDIDDLIFNPELFPPPLETYAGTIDADLHRHLTLDNPFFGTALGLADHCVVSTGPLGEEVTPYLAEGVGVTVLPNLLSQEVFERVTRKGLRRSSSRRTDAAAQGRLRLFYGSATKAHKQAFYELFLPAAIEILKTYPQVDFQLVGYFDDLPSDFLSVHRITLRDPTPDYLSYLDLVEQADINIAVLEDSRVTDTKSEIKWLEAAAFGIPSVVSPTAAYRQVLTDDENVLFAATIEDWQRQVARLIEEAELRARIGTAARALALERFSPNVGERILEQLLAPYPPLSSSPALKASALAMRARPKTKKRLLLVNVYFHPQSIGGATRVMETQVRGLLEQHGDEYEVFVLTTQADHEGERAYQVDQYWYGAALVTRLEIPPRDWALHEDSRVQAFCTEFFKAYDFDLIHLHSVQMLTASVAMAALACKIPYVITLHDGWWLSRYLFLVDEFGQLVDHTDPLSGGAPPPSGPTIAERLARAGTLQGVLKRAAAVLAVSEKFAELYREAGVRAVRTHENLSEPFVPLPRESRRGEDERLVLGFIGGISRHKGYHLLREAIEGGSFSQFSLLVVDHALQPGENYEAHWGQTPVRYIAKVEQARIAELYAQMDVLIAPSIWPESYGLITREALQARLWVIASDRGSIGDCIVEGVNGHRVDVSDCRGLSEALERLPEAIEAARQSAERDRGDGDNRSSCVVNGLVNTTQYIDELIGCYLGILK</sequence>
<organism evidence="4 5">
    <name type="scientific">Allochromatium palmeri</name>
    <dbReference type="NCBI Taxonomy" id="231048"/>
    <lineage>
        <taxon>Bacteria</taxon>
        <taxon>Pseudomonadati</taxon>
        <taxon>Pseudomonadota</taxon>
        <taxon>Gammaproteobacteria</taxon>
        <taxon>Chromatiales</taxon>
        <taxon>Chromatiaceae</taxon>
        <taxon>Allochromatium</taxon>
    </lineage>
</organism>
<dbReference type="CDD" id="cd03823">
    <property type="entry name" value="GT4_ExpE7-like"/>
    <property type="match status" value="1"/>
</dbReference>
<dbReference type="InterPro" id="IPR050194">
    <property type="entry name" value="Glycosyltransferase_grp1"/>
</dbReference>
<evidence type="ECO:0000313" key="4">
    <source>
        <dbReference type="EMBL" id="MTW22680.1"/>
    </source>
</evidence>
<dbReference type="EMBL" id="WNKT01000049">
    <property type="protein sequence ID" value="MTW22680.1"/>
    <property type="molecule type" value="Genomic_DNA"/>
</dbReference>
<feature type="domain" description="Glycosyltransferase subfamily 4-like N-terminal" evidence="3">
    <location>
        <begin position="887"/>
        <end position="1078"/>
    </location>
</feature>
<dbReference type="InterPro" id="IPR055259">
    <property type="entry name" value="YkvP/CgeB_Glyco_trans-like"/>
</dbReference>
<evidence type="ECO:0000259" key="3">
    <source>
        <dbReference type="Pfam" id="PF13579"/>
    </source>
</evidence>
<protein>
    <submittedName>
        <fullName evidence="4">Glycosyltransferase</fullName>
    </submittedName>
</protein>
<reference evidence="4 5" key="1">
    <citation type="submission" date="2019-11" db="EMBL/GenBank/DDBJ databases">
        <title>Whole-genome sequence of the anaerobic purple sulfur bacterium Allochromatium palmeri DSM 15591.</title>
        <authorList>
            <person name="Kyndt J.A."/>
            <person name="Meyer T.E."/>
        </authorList>
    </citation>
    <scope>NUCLEOTIDE SEQUENCE [LARGE SCALE GENOMIC DNA]</scope>
    <source>
        <strain evidence="4 5">DSM 15591</strain>
    </source>
</reference>
<dbReference type="RefSeq" id="WP_155451245.1">
    <property type="nucleotide sequence ID" value="NZ_WNKT01000049.1"/>
</dbReference>
<dbReference type="OrthoDB" id="9801573at2"/>
<keyword evidence="5" id="KW-1185">Reference proteome</keyword>
<dbReference type="InterPro" id="IPR028098">
    <property type="entry name" value="Glyco_trans_4-like_N"/>
</dbReference>